<proteinExistence type="predicted"/>
<sequence length="147" mass="15724">MPLGSTRYPLALTLAFAAAGMGAGPSDADGLARDLAPGADALAPWRWQKRPVVIFAEHPDDPQLDQALAALASVRAALADRDIVVLTDTDPRAATALRQRFAPEGFAMLLFGKDGGLKLRSGQAIAPETLFATIDAMPMRRQEMRRD</sequence>
<dbReference type="AlphaFoldDB" id="A0A1N6F230"/>
<evidence type="ECO:0000259" key="2">
    <source>
        <dbReference type="Pfam" id="PF13778"/>
    </source>
</evidence>
<dbReference type="RefSeq" id="WP_245794387.1">
    <property type="nucleotide sequence ID" value="NZ_FSRL01000001.1"/>
</dbReference>
<name>A0A1N6F230_9RHOB</name>
<reference evidence="4" key="1">
    <citation type="submission" date="2016-11" db="EMBL/GenBank/DDBJ databases">
        <authorList>
            <person name="Varghese N."/>
            <person name="Submissions S."/>
        </authorList>
    </citation>
    <scope>NUCLEOTIDE SEQUENCE [LARGE SCALE GENOMIC DNA]</scope>
    <source>
        <strain evidence="4">DSM 29440</strain>
    </source>
</reference>
<evidence type="ECO:0000313" key="4">
    <source>
        <dbReference type="Proteomes" id="UP000184932"/>
    </source>
</evidence>
<protein>
    <recommendedName>
        <fullName evidence="2">DUF4174 domain-containing protein</fullName>
    </recommendedName>
</protein>
<dbReference type="EMBL" id="FSRL01000001">
    <property type="protein sequence ID" value="SIN89340.1"/>
    <property type="molecule type" value="Genomic_DNA"/>
</dbReference>
<evidence type="ECO:0000313" key="3">
    <source>
        <dbReference type="EMBL" id="SIN89340.1"/>
    </source>
</evidence>
<dbReference type="Proteomes" id="UP000184932">
    <property type="component" value="Unassembled WGS sequence"/>
</dbReference>
<dbReference type="InterPro" id="IPR025232">
    <property type="entry name" value="DUF4174"/>
</dbReference>
<organism evidence="3 4">
    <name type="scientific">Vannielia litorea</name>
    <dbReference type="NCBI Taxonomy" id="1217970"/>
    <lineage>
        <taxon>Bacteria</taxon>
        <taxon>Pseudomonadati</taxon>
        <taxon>Pseudomonadota</taxon>
        <taxon>Alphaproteobacteria</taxon>
        <taxon>Rhodobacterales</taxon>
        <taxon>Paracoccaceae</taxon>
        <taxon>Vannielia</taxon>
    </lineage>
</organism>
<dbReference type="STRING" id="1217970.SAMN05444002_1304"/>
<dbReference type="Pfam" id="PF13778">
    <property type="entry name" value="DUF4174"/>
    <property type="match status" value="1"/>
</dbReference>
<accession>A0A1N6F230</accession>
<gene>
    <name evidence="3" type="ORF">SAMN05444002_1304</name>
</gene>
<feature type="domain" description="DUF4174" evidence="2">
    <location>
        <begin position="42"/>
        <end position="143"/>
    </location>
</feature>
<evidence type="ECO:0000256" key="1">
    <source>
        <dbReference type="ARBA" id="ARBA00022729"/>
    </source>
</evidence>
<keyword evidence="4" id="KW-1185">Reference proteome</keyword>
<keyword evidence="1" id="KW-0732">Signal</keyword>